<evidence type="ECO:0000313" key="3">
    <source>
        <dbReference type="EMBL" id="CEK80410.1"/>
    </source>
</evidence>
<dbReference type="PANTHER" id="PTHR14689">
    <property type="entry name" value="PHORBOL-ESTER_DAG-TYPE DOMAIN-CONTAINING PROTEIN"/>
    <property type="match status" value="1"/>
</dbReference>
<accession>A0A0B7AIK5</accession>
<feature type="compositionally biased region" description="Acidic residues" evidence="1">
    <location>
        <begin position="257"/>
        <end position="284"/>
    </location>
</feature>
<sequence length="589" mass="65856">MEKAALDAVSNYDLEESKDIISKNAAVKQETVEANNASLGEVKKEPSQEETAGEEFTGRTTRKRKLNSMAETSDLSDESADENYSKTKSKKRGGASAGRPRGRPRKAAADPPANQADPSRNPRIVLKNIASASQDDKQPAVASENVTEDTPKTRGRKERAVRTPAAKTPAAKTPAAKTPAKSGPKGKVKAVKVPTDEEEEEEEEMEDEEDDNGEVESGEDIDDDDDEDFVPKKGKGRRPKQTFRARGKGKSKTKQDTDEEEDEEEEDDEGEDEEAGMDAADDGTDGNPNAVKTGQYLIEKSDMKRLENYPIWRMEGPNMLRKFEMIAQDSAVRHKSLYAYSSWAQSMLDLYEKIQVNQISSQDGETIVEISQDCVPKPPDLSSLEVKHSGDQLLPAYSIYVDALFHQAADSSFLKKIKMENDQHYINAINHVDAVIRDKISSIESDVSMKDEFKSRVRNCPNMKSIRRQNWSQTDQATTDKSLEKGVRSVLMFGYGYDPFVMEEDKSKGVEVAQEVVIGSTMEQYLMAYHGLIHFKYTLLKRCQDKVKLTNALEPGGDANVLEKCLRDRTWILQTFEDLKNLLANENLL</sequence>
<feature type="compositionally biased region" description="Low complexity" evidence="1">
    <location>
        <begin position="163"/>
        <end position="183"/>
    </location>
</feature>
<dbReference type="GO" id="GO:0005634">
    <property type="term" value="C:nucleus"/>
    <property type="evidence" value="ECO:0007669"/>
    <property type="project" value="TreeGrafter"/>
</dbReference>
<dbReference type="PANTHER" id="PTHR14689:SF0">
    <property type="entry name" value="COILED-COIL DOMAIN-CONTAINING PROTEIN 82"/>
    <property type="match status" value="1"/>
</dbReference>
<reference evidence="4" key="1">
    <citation type="submission" date="2014-12" db="EMBL/GenBank/DDBJ databases">
        <title>Insight into the proteome of Arion vulgaris.</title>
        <authorList>
            <person name="Aradska J."/>
            <person name="Bulat T."/>
            <person name="Smidak R."/>
            <person name="Sarate P."/>
            <person name="Gangsoo J."/>
            <person name="Sialana F."/>
            <person name="Bilban M."/>
            <person name="Lubec G."/>
        </authorList>
    </citation>
    <scope>NUCLEOTIDE SEQUENCE</scope>
    <source>
        <tissue evidence="4">Skin</tissue>
    </source>
</reference>
<feature type="domain" description="DUF4211" evidence="2">
    <location>
        <begin position="388"/>
        <end position="472"/>
    </location>
</feature>
<gene>
    <name evidence="4" type="primary">ORF120816</name>
    <name evidence="3" type="synonym">ORF120803</name>
</gene>
<feature type="region of interest" description="Disordered" evidence="1">
    <location>
        <begin position="1"/>
        <end position="296"/>
    </location>
</feature>
<protein>
    <recommendedName>
        <fullName evidence="2">DUF4211 domain-containing protein</fullName>
    </recommendedName>
</protein>
<name>A0A0B7AIK5_9EUPU</name>
<feature type="compositionally biased region" description="Basic residues" evidence="1">
    <location>
        <begin position="232"/>
        <end position="252"/>
    </location>
</feature>
<dbReference type="InterPro" id="IPR025451">
    <property type="entry name" value="DUF4211"/>
</dbReference>
<dbReference type="Pfam" id="PF13926">
    <property type="entry name" value="DUF4211"/>
    <property type="match status" value="1"/>
</dbReference>
<evidence type="ECO:0000256" key="1">
    <source>
        <dbReference type="SAM" id="MobiDB-lite"/>
    </source>
</evidence>
<evidence type="ECO:0000259" key="2">
    <source>
        <dbReference type="Pfam" id="PF13926"/>
    </source>
</evidence>
<dbReference type="EMBL" id="HACG01033545">
    <property type="protein sequence ID" value="CEK80410.1"/>
    <property type="molecule type" value="Transcribed_RNA"/>
</dbReference>
<dbReference type="AlphaFoldDB" id="A0A0B7AIK5"/>
<proteinExistence type="predicted"/>
<evidence type="ECO:0000313" key="4">
    <source>
        <dbReference type="EMBL" id="CEK80412.1"/>
    </source>
</evidence>
<dbReference type="EMBL" id="HACG01033547">
    <property type="protein sequence ID" value="CEK80412.1"/>
    <property type="molecule type" value="Transcribed_RNA"/>
</dbReference>
<feature type="compositionally biased region" description="Acidic residues" evidence="1">
    <location>
        <begin position="196"/>
        <end position="228"/>
    </location>
</feature>
<organism evidence="4">
    <name type="scientific">Arion vulgaris</name>
    <dbReference type="NCBI Taxonomy" id="1028688"/>
    <lineage>
        <taxon>Eukaryota</taxon>
        <taxon>Metazoa</taxon>
        <taxon>Spiralia</taxon>
        <taxon>Lophotrochozoa</taxon>
        <taxon>Mollusca</taxon>
        <taxon>Gastropoda</taxon>
        <taxon>Heterobranchia</taxon>
        <taxon>Euthyneura</taxon>
        <taxon>Panpulmonata</taxon>
        <taxon>Eupulmonata</taxon>
        <taxon>Stylommatophora</taxon>
        <taxon>Helicina</taxon>
        <taxon>Arionoidea</taxon>
        <taxon>Arionidae</taxon>
        <taxon>Arion</taxon>
    </lineage>
</organism>
<feature type="compositionally biased region" description="Low complexity" evidence="1">
    <location>
        <begin position="109"/>
        <end position="118"/>
    </location>
</feature>